<dbReference type="Proteomes" id="UP000789759">
    <property type="component" value="Unassembled WGS sequence"/>
</dbReference>
<dbReference type="EMBL" id="CAJVQA010001060">
    <property type="protein sequence ID" value="CAG8500920.1"/>
    <property type="molecule type" value="Genomic_DNA"/>
</dbReference>
<keyword evidence="2" id="KW-1185">Reference proteome</keyword>
<proteinExistence type="predicted"/>
<comment type="caution">
    <text evidence="1">The sequence shown here is derived from an EMBL/GenBank/DDBJ whole genome shotgun (WGS) entry which is preliminary data.</text>
</comment>
<name>A0A9N9EZU5_9GLOM</name>
<sequence length="70" mass="7960">MIIITTGACAKTLGRVKDAKITIQNIMLHISSDKKLVEILIFNTSIEILISSYKKQKYDSDRSNIFDELE</sequence>
<evidence type="ECO:0000313" key="1">
    <source>
        <dbReference type="EMBL" id="CAG8500920.1"/>
    </source>
</evidence>
<evidence type="ECO:0000313" key="2">
    <source>
        <dbReference type="Proteomes" id="UP000789759"/>
    </source>
</evidence>
<dbReference type="AlphaFoldDB" id="A0A9N9EZU5"/>
<reference evidence="1" key="1">
    <citation type="submission" date="2021-06" db="EMBL/GenBank/DDBJ databases">
        <authorList>
            <person name="Kallberg Y."/>
            <person name="Tangrot J."/>
            <person name="Rosling A."/>
        </authorList>
    </citation>
    <scope>NUCLEOTIDE SEQUENCE</scope>
    <source>
        <strain evidence="1">FL966</strain>
    </source>
</reference>
<protein>
    <submittedName>
        <fullName evidence="1">2324_t:CDS:1</fullName>
    </submittedName>
</protein>
<accession>A0A9N9EZU5</accession>
<organism evidence="1 2">
    <name type="scientific">Cetraspora pellucida</name>
    <dbReference type="NCBI Taxonomy" id="1433469"/>
    <lineage>
        <taxon>Eukaryota</taxon>
        <taxon>Fungi</taxon>
        <taxon>Fungi incertae sedis</taxon>
        <taxon>Mucoromycota</taxon>
        <taxon>Glomeromycotina</taxon>
        <taxon>Glomeromycetes</taxon>
        <taxon>Diversisporales</taxon>
        <taxon>Gigasporaceae</taxon>
        <taxon>Cetraspora</taxon>
    </lineage>
</organism>
<gene>
    <name evidence="1" type="ORF">CPELLU_LOCUS2444</name>
</gene>